<evidence type="ECO:0000256" key="2">
    <source>
        <dbReference type="ARBA" id="ARBA00004370"/>
    </source>
</evidence>
<dbReference type="InterPro" id="IPR003660">
    <property type="entry name" value="HAMP_dom"/>
</dbReference>
<dbReference type="GO" id="GO:0005524">
    <property type="term" value="F:ATP binding"/>
    <property type="evidence" value="ECO:0007669"/>
    <property type="project" value="UniProtKB-KW"/>
</dbReference>
<evidence type="ECO:0000256" key="6">
    <source>
        <dbReference type="ARBA" id="ARBA00022741"/>
    </source>
</evidence>
<dbReference type="Pfam" id="PF00672">
    <property type="entry name" value="HAMP"/>
    <property type="match status" value="1"/>
</dbReference>
<evidence type="ECO:0000256" key="5">
    <source>
        <dbReference type="ARBA" id="ARBA00022679"/>
    </source>
</evidence>
<keyword evidence="8" id="KW-0067">ATP-binding</keyword>
<proteinExistence type="predicted"/>
<comment type="catalytic activity">
    <reaction evidence="1">
        <text>ATP + protein L-histidine = ADP + protein N-phospho-L-histidine.</text>
        <dbReference type="EC" id="2.7.13.3"/>
    </reaction>
</comment>
<sequence>MSQFNPVSRLRAALRNPPLTLALIGAVILPFILVLALTGAYAIQVLEQHTRTRMQEDIELIARAIRLPLSHAMERGHEVTVEQALESAFSINRVYGVYVYDEKGKVIYTSGRTGAEMPSQRAQSLAEGGQRRGEFAQAGAVNIYSYFVPLTDSGERVIGLLQLTRRGSDFDLYMTNIRNHGLSVLIISGLLLTAVILLGQRLIVGRPLQRINTGLERIRRGQRDYTFQVQGPAEVASLSRALNRMLNAIDASHQQLNEQLKREERLKDQLHQSQKLAAIGQLAAGVAHELGSPLAVVDGKAQRLLRQTDLPEKLTRDLTSIRSEGARMERIIRQLLDYGRSNPLDRKPIAVEIPIRSALNTLPAIHSEGLTIDLELAPELASLTLNVDRIRLEQALINLLHNACQAAKNRVIIRGVKDNSRVLISFQDDGKGFDETIRDQLFEPFFTTKPTGQGTGLGLAVAHAAAHDHQGYIEAESSAGNGACFTLVLPINEPAINKELTHVDQG</sequence>
<dbReference type="PRINTS" id="PR00344">
    <property type="entry name" value="BCTRLSENSOR"/>
</dbReference>
<dbReference type="SMART" id="SM00387">
    <property type="entry name" value="HATPase_c"/>
    <property type="match status" value="1"/>
</dbReference>
<keyword evidence="5" id="KW-0808">Transferase</keyword>
<feature type="coiled-coil region" evidence="10">
    <location>
        <begin position="246"/>
        <end position="276"/>
    </location>
</feature>
<dbReference type="Pfam" id="PF02518">
    <property type="entry name" value="HATPase_c"/>
    <property type="match status" value="1"/>
</dbReference>
<feature type="domain" description="HAMP" evidence="13">
    <location>
        <begin position="202"/>
        <end position="254"/>
    </location>
</feature>
<feature type="transmembrane region" description="Helical" evidence="11">
    <location>
        <begin position="182"/>
        <end position="203"/>
    </location>
</feature>
<evidence type="ECO:0000259" key="12">
    <source>
        <dbReference type="PROSITE" id="PS50109"/>
    </source>
</evidence>
<dbReference type="GO" id="GO:0000155">
    <property type="term" value="F:phosphorelay sensor kinase activity"/>
    <property type="evidence" value="ECO:0007669"/>
    <property type="project" value="InterPro"/>
</dbReference>
<evidence type="ECO:0000256" key="10">
    <source>
        <dbReference type="SAM" id="Coils"/>
    </source>
</evidence>
<keyword evidence="11" id="KW-1133">Transmembrane helix</keyword>
<dbReference type="InterPro" id="IPR036890">
    <property type="entry name" value="HATPase_C_sf"/>
</dbReference>
<dbReference type="SUPFAM" id="SSF47384">
    <property type="entry name" value="Homodimeric domain of signal transducing histidine kinase"/>
    <property type="match status" value="1"/>
</dbReference>
<dbReference type="OrthoDB" id="1931120at2"/>
<comment type="subcellular location">
    <subcellularLocation>
        <location evidence="2">Membrane</location>
    </subcellularLocation>
</comment>
<dbReference type="CDD" id="cd06225">
    <property type="entry name" value="HAMP"/>
    <property type="match status" value="1"/>
</dbReference>
<dbReference type="SUPFAM" id="SSF158472">
    <property type="entry name" value="HAMP domain-like"/>
    <property type="match status" value="1"/>
</dbReference>
<comment type="caution">
    <text evidence="14">The sequence shown here is derived from an EMBL/GenBank/DDBJ whole genome shotgun (WGS) entry which is preliminary data.</text>
</comment>
<dbReference type="CDD" id="cd00082">
    <property type="entry name" value="HisKA"/>
    <property type="match status" value="1"/>
</dbReference>
<dbReference type="GO" id="GO:0016020">
    <property type="term" value="C:membrane"/>
    <property type="evidence" value="ECO:0007669"/>
    <property type="project" value="UniProtKB-SubCell"/>
</dbReference>
<evidence type="ECO:0000313" key="15">
    <source>
        <dbReference type="Proteomes" id="UP000294546"/>
    </source>
</evidence>
<evidence type="ECO:0000256" key="1">
    <source>
        <dbReference type="ARBA" id="ARBA00000085"/>
    </source>
</evidence>
<evidence type="ECO:0000259" key="13">
    <source>
        <dbReference type="PROSITE" id="PS50885"/>
    </source>
</evidence>
<name>A0A4R1G9B5_9GAMM</name>
<organism evidence="14 15">
    <name type="scientific">Marinobacterium mangrovicola</name>
    <dbReference type="NCBI Taxonomy" id="1476959"/>
    <lineage>
        <taxon>Bacteria</taxon>
        <taxon>Pseudomonadati</taxon>
        <taxon>Pseudomonadota</taxon>
        <taxon>Gammaproteobacteria</taxon>
        <taxon>Oceanospirillales</taxon>
        <taxon>Oceanospirillaceae</taxon>
        <taxon>Marinobacterium</taxon>
    </lineage>
</organism>
<dbReference type="InterPro" id="IPR004358">
    <property type="entry name" value="Sig_transdc_His_kin-like_C"/>
</dbReference>
<keyword evidence="6" id="KW-0547">Nucleotide-binding</keyword>
<dbReference type="Proteomes" id="UP000294546">
    <property type="component" value="Unassembled WGS sequence"/>
</dbReference>
<dbReference type="PANTHER" id="PTHR43065:SF10">
    <property type="entry name" value="PEROXIDE STRESS-ACTIVATED HISTIDINE KINASE MAK3"/>
    <property type="match status" value="1"/>
</dbReference>
<dbReference type="Gene3D" id="6.10.340.10">
    <property type="match status" value="1"/>
</dbReference>
<feature type="transmembrane region" description="Helical" evidence="11">
    <location>
        <begin position="20"/>
        <end position="43"/>
    </location>
</feature>
<gene>
    <name evidence="14" type="ORF">CLV83_4154</name>
</gene>
<dbReference type="Gene3D" id="3.30.565.10">
    <property type="entry name" value="Histidine kinase-like ATPase, C-terminal domain"/>
    <property type="match status" value="1"/>
</dbReference>
<dbReference type="Pfam" id="PF21085">
    <property type="entry name" value="CusS"/>
    <property type="match status" value="1"/>
</dbReference>
<reference evidence="14 15" key="1">
    <citation type="submission" date="2019-03" db="EMBL/GenBank/DDBJ databases">
        <title>Genomic Encyclopedia of Archaeal and Bacterial Type Strains, Phase II (KMG-II): from individual species to whole genera.</title>
        <authorList>
            <person name="Goeker M."/>
        </authorList>
    </citation>
    <scope>NUCLEOTIDE SEQUENCE [LARGE SCALE GENOMIC DNA]</scope>
    <source>
        <strain evidence="14 15">DSM 27697</strain>
    </source>
</reference>
<evidence type="ECO:0000256" key="4">
    <source>
        <dbReference type="ARBA" id="ARBA00022553"/>
    </source>
</evidence>
<dbReference type="EC" id="2.7.13.3" evidence="3"/>
<dbReference type="PROSITE" id="PS50885">
    <property type="entry name" value="HAMP"/>
    <property type="match status" value="1"/>
</dbReference>
<evidence type="ECO:0000256" key="7">
    <source>
        <dbReference type="ARBA" id="ARBA00022777"/>
    </source>
</evidence>
<dbReference type="SMART" id="SM00388">
    <property type="entry name" value="HisKA"/>
    <property type="match status" value="1"/>
</dbReference>
<accession>A0A4R1G9B5</accession>
<dbReference type="InterPro" id="IPR048590">
    <property type="entry name" value="CusS-like_sensor"/>
</dbReference>
<dbReference type="Gene3D" id="1.10.287.130">
    <property type="match status" value="1"/>
</dbReference>
<feature type="domain" description="Histidine kinase" evidence="12">
    <location>
        <begin position="285"/>
        <end position="493"/>
    </location>
</feature>
<dbReference type="InterPro" id="IPR003661">
    <property type="entry name" value="HisK_dim/P_dom"/>
</dbReference>
<dbReference type="RefSeq" id="WP_132297182.1">
    <property type="nucleotide sequence ID" value="NZ_SMFU01000013.1"/>
</dbReference>
<dbReference type="PANTHER" id="PTHR43065">
    <property type="entry name" value="SENSOR HISTIDINE KINASE"/>
    <property type="match status" value="1"/>
</dbReference>
<keyword evidence="15" id="KW-1185">Reference proteome</keyword>
<dbReference type="Pfam" id="PF00512">
    <property type="entry name" value="HisKA"/>
    <property type="match status" value="1"/>
</dbReference>
<keyword evidence="10" id="KW-0175">Coiled coil</keyword>
<dbReference type="InterPro" id="IPR005467">
    <property type="entry name" value="His_kinase_dom"/>
</dbReference>
<keyword evidence="9" id="KW-0902">Two-component regulatory system</keyword>
<protein>
    <recommendedName>
        <fullName evidence="3">histidine kinase</fullName>
        <ecNumber evidence="3">2.7.13.3</ecNumber>
    </recommendedName>
</protein>
<evidence type="ECO:0000256" key="8">
    <source>
        <dbReference type="ARBA" id="ARBA00022840"/>
    </source>
</evidence>
<dbReference type="EMBL" id="SMFU01000013">
    <property type="protein sequence ID" value="TCK03095.1"/>
    <property type="molecule type" value="Genomic_DNA"/>
</dbReference>
<evidence type="ECO:0000256" key="3">
    <source>
        <dbReference type="ARBA" id="ARBA00012438"/>
    </source>
</evidence>
<dbReference type="SMART" id="SM00304">
    <property type="entry name" value="HAMP"/>
    <property type="match status" value="1"/>
</dbReference>
<evidence type="ECO:0000313" key="14">
    <source>
        <dbReference type="EMBL" id="TCK03095.1"/>
    </source>
</evidence>
<dbReference type="AlphaFoldDB" id="A0A4R1G9B5"/>
<dbReference type="PROSITE" id="PS50109">
    <property type="entry name" value="HIS_KIN"/>
    <property type="match status" value="1"/>
</dbReference>
<keyword evidence="11" id="KW-0812">Transmembrane</keyword>
<dbReference type="InterPro" id="IPR036097">
    <property type="entry name" value="HisK_dim/P_sf"/>
</dbReference>
<dbReference type="InterPro" id="IPR003594">
    <property type="entry name" value="HATPase_dom"/>
</dbReference>
<keyword evidence="7" id="KW-0418">Kinase</keyword>
<evidence type="ECO:0000256" key="9">
    <source>
        <dbReference type="ARBA" id="ARBA00023012"/>
    </source>
</evidence>
<dbReference type="SUPFAM" id="SSF55874">
    <property type="entry name" value="ATPase domain of HSP90 chaperone/DNA topoisomerase II/histidine kinase"/>
    <property type="match status" value="1"/>
</dbReference>
<keyword evidence="4" id="KW-0597">Phosphoprotein</keyword>
<evidence type="ECO:0000256" key="11">
    <source>
        <dbReference type="SAM" id="Phobius"/>
    </source>
</evidence>
<keyword evidence="11" id="KW-0472">Membrane</keyword>